<feature type="signal peptide" evidence="1">
    <location>
        <begin position="1"/>
        <end position="19"/>
    </location>
</feature>
<name>A0AAW2YP78_9EUKA</name>
<sequence length="228" mass="25767">MRKTFLLAIIAVIAAVTQANNCPALYKQSNLSPIFNETIAHAIHSMTVQGLRLFNPRATVNNKIPTVNQNLHNGAKVVPFAPEDPVGNDFFDFTMNMIDRVLTNVGTHDDGLGHHWSPAERIVHVFHMWDLWLHIQPYYQRIVSSSPVSDALCECLLDTKANGIYNNVGWVANHYESGTPISLKNIVEIPPLVDGNSWKIWKKDLLQYYNEESLNDAGMYLYCALKDF</sequence>
<dbReference type="Proteomes" id="UP001431209">
    <property type="component" value="Unassembled WGS sequence"/>
</dbReference>
<evidence type="ECO:0000313" key="2">
    <source>
        <dbReference type="EMBL" id="KAL0478635.1"/>
    </source>
</evidence>
<proteinExistence type="predicted"/>
<reference evidence="2 3" key="1">
    <citation type="submission" date="2024-03" db="EMBL/GenBank/DDBJ databases">
        <title>The Acrasis kona genome and developmental transcriptomes reveal deep origins of eukaryotic multicellular pathways.</title>
        <authorList>
            <person name="Sheikh S."/>
            <person name="Fu C.-J."/>
            <person name="Brown M.W."/>
            <person name="Baldauf S.L."/>
        </authorList>
    </citation>
    <scope>NUCLEOTIDE SEQUENCE [LARGE SCALE GENOMIC DNA]</scope>
    <source>
        <strain evidence="2 3">ATCC MYA-3509</strain>
    </source>
</reference>
<organism evidence="2 3">
    <name type="scientific">Acrasis kona</name>
    <dbReference type="NCBI Taxonomy" id="1008807"/>
    <lineage>
        <taxon>Eukaryota</taxon>
        <taxon>Discoba</taxon>
        <taxon>Heterolobosea</taxon>
        <taxon>Tetramitia</taxon>
        <taxon>Eutetramitia</taxon>
        <taxon>Acrasidae</taxon>
        <taxon>Acrasis</taxon>
    </lineage>
</organism>
<feature type="chain" id="PRO_5044002669" evidence="1">
    <location>
        <begin position="20"/>
        <end position="228"/>
    </location>
</feature>
<evidence type="ECO:0000313" key="3">
    <source>
        <dbReference type="Proteomes" id="UP001431209"/>
    </source>
</evidence>
<accession>A0AAW2YP78</accession>
<comment type="caution">
    <text evidence="2">The sequence shown here is derived from an EMBL/GenBank/DDBJ whole genome shotgun (WGS) entry which is preliminary data.</text>
</comment>
<keyword evidence="1" id="KW-0732">Signal</keyword>
<dbReference type="AlphaFoldDB" id="A0AAW2YP78"/>
<dbReference type="EMBL" id="JAOPGA020000449">
    <property type="protein sequence ID" value="KAL0478635.1"/>
    <property type="molecule type" value="Genomic_DNA"/>
</dbReference>
<protein>
    <submittedName>
        <fullName evidence="2">NRPS14</fullName>
    </submittedName>
</protein>
<gene>
    <name evidence="2" type="ORF">AKO1_005031</name>
</gene>
<keyword evidence="3" id="KW-1185">Reference proteome</keyword>
<evidence type="ECO:0000256" key="1">
    <source>
        <dbReference type="SAM" id="SignalP"/>
    </source>
</evidence>